<dbReference type="OrthoDB" id="9049585at2759"/>
<dbReference type="InterPro" id="IPR013783">
    <property type="entry name" value="Ig-like_fold"/>
</dbReference>
<proteinExistence type="predicted"/>
<dbReference type="EMBL" id="RJVU01064075">
    <property type="protein sequence ID" value="ROJ19149.1"/>
    <property type="molecule type" value="Genomic_DNA"/>
</dbReference>
<dbReference type="SUPFAM" id="SSF48726">
    <property type="entry name" value="Immunoglobulin"/>
    <property type="match status" value="7"/>
</dbReference>
<gene>
    <name evidence="4" type="ORF">DPX16_14416</name>
</gene>
<keyword evidence="5" id="KW-1185">Reference proteome</keyword>
<evidence type="ECO:0000313" key="4">
    <source>
        <dbReference type="EMBL" id="ROJ19149.1"/>
    </source>
</evidence>
<dbReference type="InterPro" id="IPR036179">
    <property type="entry name" value="Ig-like_dom_sf"/>
</dbReference>
<dbReference type="InterPro" id="IPR013106">
    <property type="entry name" value="Ig_V-set"/>
</dbReference>
<dbReference type="InterPro" id="IPR050413">
    <property type="entry name" value="TCR_beta_variable"/>
</dbReference>
<evidence type="ECO:0000313" key="5">
    <source>
        <dbReference type="Proteomes" id="UP000281406"/>
    </source>
</evidence>
<dbReference type="AlphaFoldDB" id="A0A3N0XS09"/>
<keyword evidence="1" id="KW-0732">Signal</keyword>
<dbReference type="InterPro" id="IPR007110">
    <property type="entry name" value="Ig-like_dom"/>
</dbReference>
<dbReference type="GO" id="GO:0007166">
    <property type="term" value="P:cell surface receptor signaling pathway"/>
    <property type="evidence" value="ECO:0007669"/>
    <property type="project" value="TreeGrafter"/>
</dbReference>
<protein>
    <recommendedName>
        <fullName evidence="3">Ig-like domain-containing protein</fullName>
    </recommendedName>
</protein>
<comment type="caution">
    <text evidence="4">The sequence shown here is derived from an EMBL/GenBank/DDBJ whole genome shotgun (WGS) entry which is preliminary data.</text>
</comment>
<dbReference type="GO" id="GO:0002376">
    <property type="term" value="P:immune system process"/>
    <property type="evidence" value="ECO:0007669"/>
    <property type="project" value="UniProtKB-KW"/>
</dbReference>
<dbReference type="Proteomes" id="UP000281406">
    <property type="component" value="Unassembled WGS sequence"/>
</dbReference>
<evidence type="ECO:0000256" key="1">
    <source>
        <dbReference type="ARBA" id="ARBA00022729"/>
    </source>
</evidence>
<organism evidence="4 5">
    <name type="scientific">Anabarilius grahami</name>
    <name type="common">Kanglang fish</name>
    <name type="synonym">Barilius grahami</name>
    <dbReference type="NCBI Taxonomy" id="495550"/>
    <lineage>
        <taxon>Eukaryota</taxon>
        <taxon>Metazoa</taxon>
        <taxon>Chordata</taxon>
        <taxon>Craniata</taxon>
        <taxon>Vertebrata</taxon>
        <taxon>Euteleostomi</taxon>
        <taxon>Actinopterygii</taxon>
        <taxon>Neopterygii</taxon>
        <taxon>Teleostei</taxon>
        <taxon>Ostariophysi</taxon>
        <taxon>Cypriniformes</taxon>
        <taxon>Xenocyprididae</taxon>
        <taxon>Xenocypridinae</taxon>
        <taxon>Xenocypridinae incertae sedis</taxon>
        <taxon>Anabarilius</taxon>
    </lineage>
</organism>
<feature type="domain" description="Ig-like" evidence="3">
    <location>
        <begin position="188"/>
        <end position="287"/>
    </location>
</feature>
<accession>A0A3N0XS09</accession>
<dbReference type="Gene3D" id="2.60.40.10">
    <property type="entry name" value="Immunoglobulins"/>
    <property type="match status" value="7"/>
</dbReference>
<dbReference type="GO" id="GO:0005886">
    <property type="term" value="C:plasma membrane"/>
    <property type="evidence" value="ECO:0007669"/>
    <property type="project" value="TreeGrafter"/>
</dbReference>
<evidence type="ECO:0000256" key="2">
    <source>
        <dbReference type="ARBA" id="ARBA00022859"/>
    </source>
</evidence>
<dbReference type="PANTHER" id="PTHR23268">
    <property type="entry name" value="T-CELL RECEPTOR BETA CHAIN"/>
    <property type="match status" value="1"/>
</dbReference>
<sequence>MHCYQNDTDYDYKYWYRQIKGEGPVLIGSIVGTSETVEKDFETTFKVSGNARCVNVQQNLTPILANKNNKAEMKCSHDDSSMLYMYWYQQKDTAMVLIALSYGSSADFSDSVLITQWPKYLSSLPGSSVEMHCYQNDTNYDYKYWYRQIKGEEPVLIGSYIVSSDSYEKGFETGFKVSGNARCVNVQQNLTPILANKNNKTEIKCSYDDSGKPVMLWYQQKDTAMVLIVFSYGHEGDPTYEDGFKERFELKRTDTLNGVLEISSLSLSDSAVYYCAVTDFSDSVLITQWPKYISSLPGSSVEMHCYQNDTDYDYKFWYRQINGEGPVLIGSYIVNTPSYEKGFESGFTMSADFSDSVLITQWPKYISSLPGSSVEMHCYQNNTDYDYKFWYRQIKGEEPVLIGSYNFNTPSSEKDFESGFTMSADFCDSILITQWPKYISSLPGSSVEMHCYQNNTDYNYKYWYRQINGEGPVLIGSYNFNSPSSEKDFESGFTMSGQTSAQVVLQSTRFMTAVPGAEVTLDCSMAAGVSMSSYTMLWVFVIVEIRICLISAPASVTEERTFKPLDFHQRDGDFHLLPGSSFSHASRFHDSRRSYHRAPTGWSFAGEVCGGVR</sequence>
<dbReference type="InterPro" id="IPR003599">
    <property type="entry name" value="Ig_sub"/>
</dbReference>
<reference evidence="4 5" key="1">
    <citation type="submission" date="2018-10" db="EMBL/GenBank/DDBJ databases">
        <title>Genome assembly for a Yunnan-Guizhou Plateau 3E fish, Anabarilius grahami (Regan), and its evolutionary and genetic applications.</title>
        <authorList>
            <person name="Jiang W."/>
        </authorList>
    </citation>
    <scope>NUCLEOTIDE SEQUENCE [LARGE SCALE GENOMIC DNA]</scope>
    <source>
        <strain evidence="4">AG-KIZ</strain>
        <tissue evidence="4">Muscle</tissue>
    </source>
</reference>
<name>A0A3N0XS09_ANAGA</name>
<dbReference type="SMART" id="SM00406">
    <property type="entry name" value="IGv"/>
    <property type="match status" value="1"/>
</dbReference>
<evidence type="ECO:0000259" key="3">
    <source>
        <dbReference type="PROSITE" id="PS50835"/>
    </source>
</evidence>
<dbReference type="PROSITE" id="PS50835">
    <property type="entry name" value="IG_LIKE"/>
    <property type="match status" value="1"/>
</dbReference>
<dbReference type="Pfam" id="PF07686">
    <property type="entry name" value="V-set"/>
    <property type="match status" value="1"/>
</dbReference>
<dbReference type="SMART" id="SM00409">
    <property type="entry name" value="IG"/>
    <property type="match status" value="1"/>
</dbReference>
<keyword evidence="2" id="KW-0391">Immunity</keyword>